<dbReference type="Gene3D" id="2.40.128.110">
    <property type="entry name" value="Lipid/polyisoprenoid-binding, YceI-like"/>
    <property type="match status" value="1"/>
</dbReference>
<protein>
    <submittedName>
        <fullName evidence="3">Polyisoprenoid-binding protein</fullName>
    </submittedName>
</protein>
<accession>A0A3G8XQT8</accession>
<gene>
    <name evidence="3" type="ORF">EIB73_05155</name>
</gene>
<proteinExistence type="predicted"/>
<dbReference type="PANTHER" id="PTHR34406:SF1">
    <property type="entry name" value="PROTEIN YCEI"/>
    <property type="match status" value="1"/>
</dbReference>
<dbReference type="SMART" id="SM00867">
    <property type="entry name" value="YceI"/>
    <property type="match status" value="1"/>
</dbReference>
<dbReference type="Proteomes" id="UP000270185">
    <property type="component" value="Chromosome"/>
</dbReference>
<dbReference type="InterPro" id="IPR036761">
    <property type="entry name" value="TTHA0802/YceI-like_sf"/>
</dbReference>
<dbReference type="InterPro" id="IPR007372">
    <property type="entry name" value="Lipid/polyisoprenoid-bd_YceI"/>
</dbReference>
<dbReference type="KEGG" id="ccas:EIB73_05155"/>
<dbReference type="OrthoDB" id="9811006at2"/>
<dbReference type="Pfam" id="PF04264">
    <property type="entry name" value="YceI"/>
    <property type="match status" value="1"/>
</dbReference>
<evidence type="ECO:0000313" key="3">
    <source>
        <dbReference type="EMBL" id="AZI32614.1"/>
    </source>
</evidence>
<feature type="chain" id="PRO_5017985281" evidence="1">
    <location>
        <begin position="21"/>
        <end position="192"/>
    </location>
</feature>
<reference evidence="4" key="1">
    <citation type="submission" date="2018-11" db="EMBL/GenBank/DDBJ databases">
        <title>Proposal to divide the Flavobacteriaceae and reorganize its genera based on Amino Acid Identity values calculated from whole genome sequences.</title>
        <authorList>
            <person name="Nicholson A.C."/>
            <person name="Gulvik C.A."/>
            <person name="Whitney A.M."/>
            <person name="Humrighouse B.W."/>
            <person name="Bell M."/>
            <person name="Holmes B."/>
            <person name="Steigerwalt A.G."/>
            <person name="Villarma A."/>
            <person name="Sheth M."/>
            <person name="Batra D."/>
            <person name="Pryor J."/>
            <person name="Bernardet J.-F."/>
            <person name="Hugo C."/>
            <person name="Kampfer P."/>
            <person name="Newman J.D."/>
            <person name="McQuiston J.R."/>
        </authorList>
    </citation>
    <scope>NUCLEOTIDE SEQUENCE [LARGE SCALE GENOMIC DNA]</scope>
    <source>
        <strain evidence="4">G0081</strain>
    </source>
</reference>
<feature type="signal peptide" evidence="1">
    <location>
        <begin position="1"/>
        <end position="20"/>
    </location>
</feature>
<evidence type="ECO:0000256" key="1">
    <source>
        <dbReference type="SAM" id="SignalP"/>
    </source>
</evidence>
<keyword evidence="4" id="KW-1185">Reference proteome</keyword>
<organism evidence="3 4">
    <name type="scientific">Kaistella carnis</name>
    <dbReference type="NCBI Taxonomy" id="1241979"/>
    <lineage>
        <taxon>Bacteria</taxon>
        <taxon>Pseudomonadati</taxon>
        <taxon>Bacteroidota</taxon>
        <taxon>Flavobacteriia</taxon>
        <taxon>Flavobacteriales</taxon>
        <taxon>Weeksellaceae</taxon>
        <taxon>Chryseobacterium group</taxon>
        <taxon>Kaistella</taxon>
    </lineage>
</organism>
<evidence type="ECO:0000313" key="4">
    <source>
        <dbReference type="Proteomes" id="UP000270185"/>
    </source>
</evidence>
<dbReference type="EMBL" id="CP034159">
    <property type="protein sequence ID" value="AZI32614.1"/>
    <property type="molecule type" value="Genomic_DNA"/>
</dbReference>
<dbReference type="SUPFAM" id="SSF101874">
    <property type="entry name" value="YceI-like"/>
    <property type="match status" value="1"/>
</dbReference>
<dbReference type="AlphaFoldDB" id="A0A3G8XQT8"/>
<keyword evidence="1" id="KW-0732">Signal</keyword>
<sequence length="192" mass="21627">MFKKMTSLLAVLLITVSAFAQKTLVNDPAHSRIQFTVIHLGINDITGNFDQTDLTINTDEKNFLNSKIMFSSEMNSINTNIEARDKHLKSADFFDAETYPKMMFVSTSITKGKSKNYYTLKGDLTMHGVTKPVSLMLVYRGSAINPMSKKETHSYQVLGTLKRLDFGVGPKFPEMLVSNLVRIKGDFELTEK</sequence>
<dbReference type="PANTHER" id="PTHR34406">
    <property type="entry name" value="PROTEIN YCEI"/>
    <property type="match status" value="1"/>
</dbReference>
<evidence type="ECO:0000259" key="2">
    <source>
        <dbReference type="SMART" id="SM00867"/>
    </source>
</evidence>
<dbReference type="RefSeq" id="WP_125023285.1">
    <property type="nucleotide sequence ID" value="NZ_CP034159.1"/>
</dbReference>
<feature type="domain" description="Lipid/polyisoprenoid-binding YceI-like" evidence="2">
    <location>
        <begin position="23"/>
        <end position="190"/>
    </location>
</feature>
<name>A0A3G8XQT8_9FLAO</name>